<comment type="catalytic activity">
    <reaction evidence="1 10">
        <text>[protein]-peptidylproline (omega=180) = [protein]-peptidylproline (omega=0)</text>
        <dbReference type="Rhea" id="RHEA:16237"/>
        <dbReference type="Rhea" id="RHEA-COMP:10747"/>
        <dbReference type="Rhea" id="RHEA-COMP:10748"/>
        <dbReference type="ChEBI" id="CHEBI:83833"/>
        <dbReference type="ChEBI" id="CHEBI:83834"/>
        <dbReference type="EC" id="5.2.1.8"/>
    </reaction>
</comment>
<comment type="function">
    <text evidence="2 10">PPIases accelerate the folding of proteins. It catalyzes the cis-trans isomerization of proline imidic peptide bonds in oligopeptides.</text>
</comment>
<evidence type="ECO:0000313" key="15">
    <source>
        <dbReference type="Proteomes" id="UP001164286"/>
    </source>
</evidence>
<dbReference type="GeneID" id="77729688"/>
<keyword evidence="5 9" id="KW-0694">RNA-binding</keyword>
<dbReference type="InterPro" id="IPR012677">
    <property type="entry name" value="Nucleotide-bd_a/b_plait_sf"/>
</dbReference>
<reference evidence="14" key="1">
    <citation type="journal article" date="2022" name="G3 (Bethesda)">
        <title>High quality genome of the basidiomycete yeast Dioszegia hungarica PDD-24b-2 isolated from cloud water.</title>
        <authorList>
            <person name="Jarrige D."/>
            <person name="Haridas S."/>
            <person name="Bleykasten-Grosshans C."/>
            <person name="Joly M."/>
            <person name="Nadalig T."/>
            <person name="Sancelme M."/>
            <person name="Vuilleumier S."/>
            <person name="Grigoriev I.V."/>
            <person name="Amato P."/>
            <person name="Bringel F."/>
        </authorList>
    </citation>
    <scope>NUCLEOTIDE SEQUENCE</scope>
    <source>
        <strain evidence="14">PDD-24b-2</strain>
    </source>
</reference>
<dbReference type="EC" id="5.2.1.8" evidence="10"/>
<evidence type="ECO:0000256" key="6">
    <source>
        <dbReference type="ARBA" id="ARBA00023110"/>
    </source>
</evidence>
<feature type="region of interest" description="Disordered" evidence="11">
    <location>
        <begin position="178"/>
        <end position="197"/>
    </location>
</feature>
<feature type="compositionally biased region" description="Gly residues" evidence="11">
    <location>
        <begin position="394"/>
        <end position="411"/>
    </location>
</feature>
<feature type="compositionally biased region" description="Basic and acidic residues" evidence="11">
    <location>
        <begin position="414"/>
        <end position="468"/>
    </location>
</feature>
<dbReference type="PANTHER" id="PTHR45843">
    <property type="entry name" value="PEPTIDYL-PROLYL CIS-TRANS ISOMERASE-LIKE 4"/>
    <property type="match status" value="1"/>
</dbReference>
<dbReference type="Proteomes" id="UP001164286">
    <property type="component" value="Unassembled WGS sequence"/>
</dbReference>
<keyword evidence="7 10" id="KW-0413">Isomerase</keyword>
<evidence type="ECO:0000313" key="14">
    <source>
        <dbReference type="EMBL" id="KAI9633221.1"/>
    </source>
</evidence>
<keyword evidence="8 10" id="KW-0539">Nucleus</keyword>
<dbReference type="PROSITE" id="PS50102">
    <property type="entry name" value="RRM"/>
    <property type="match status" value="1"/>
</dbReference>
<dbReference type="CDD" id="cd01921">
    <property type="entry name" value="cyclophilin_RRM"/>
    <property type="match status" value="1"/>
</dbReference>
<keyword evidence="15" id="KW-1185">Reference proteome</keyword>
<feature type="compositionally biased region" description="Basic and acidic residues" evidence="11">
    <location>
        <begin position="475"/>
        <end position="519"/>
    </location>
</feature>
<feature type="domain" description="RRM" evidence="13">
    <location>
        <begin position="255"/>
        <end position="333"/>
    </location>
</feature>
<evidence type="ECO:0000256" key="9">
    <source>
        <dbReference type="PROSITE-ProRule" id="PRU00176"/>
    </source>
</evidence>
<dbReference type="InterPro" id="IPR000504">
    <property type="entry name" value="RRM_dom"/>
</dbReference>
<evidence type="ECO:0000256" key="10">
    <source>
        <dbReference type="RuleBase" id="RU365081"/>
    </source>
</evidence>
<evidence type="ECO:0000256" key="5">
    <source>
        <dbReference type="ARBA" id="ARBA00022884"/>
    </source>
</evidence>
<comment type="similarity">
    <text evidence="4 10">Belongs to the cyclophilin-type PPIase family. PPIL4 subfamily.</text>
</comment>
<dbReference type="InterPro" id="IPR035538">
    <property type="entry name" value="Cyclophilin_PPIL4"/>
</dbReference>
<proteinExistence type="inferred from homology"/>
<comment type="subcellular location">
    <subcellularLocation>
        <location evidence="3 10">Nucleus</location>
    </subcellularLocation>
</comment>
<sequence length="519" mass="57666">MSVMLETSLGELVIDLEVDKCPKTCENFLKLCKVKYYNLNAFFNVSKNFICQTGDPTASGTGGESFASYNTSILTSSSTPSTSPSRYFVPDTHRTLKHTARGTVSMAVSPSHPPGAGSQFFITLAPSLDYLDERHHSVFGHVIEGFETLDKINEAFLDKDGRPLQDIRIRHVEVLEDPFPDPEGMMEEPQSPVRPPDLMGMGEGVARIGEDEDVFRERDENELELERRRTAAASSALTLEMIGDLPFANVKVPEATLFVCKLNPITTDDDLHLIFSRFGDILSCEVIRDKTSGDSLQYAFIEFSVASEAEAAYFKMQNVLIDDRRIWVDFSQSVAKGFDGIPGGVGGMGGGRGGRGGRGGGRGCFGGRGGGGGGDTYMAPRGGGAGRGRDSGYGSRGGSSGGGGGGGGGYGMVFDKEPSRSSGGDRERERERRKSRSPRRDRDRDRDEEKRYRRERSGSRDRKRDSHGHGHGSRRRDDRDDDRDRRREKDERDRPREKDRDRERYRERSRDRSRDRSRR</sequence>
<gene>
    <name evidence="14" type="ORF">MKK02DRAFT_39201</name>
</gene>
<evidence type="ECO:0000256" key="7">
    <source>
        <dbReference type="ARBA" id="ARBA00023235"/>
    </source>
</evidence>
<evidence type="ECO:0000256" key="8">
    <source>
        <dbReference type="ARBA" id="ARBA00023242"/>
    </source>
</evidence>
<dbReference type="EMBL" id="JAKWFO010000011">
    <property type="protein sequence ID" value="KAI9633221.1"/>
    <property type="molecule type" value="Genomic_DNA"/>
</dbReference>
<dbReference type="CDD" id="cd12235">
    <property type="entry name" value="RRM_PPIL4"/>
    <property type="match status" value="1"/>
</dbReference>
<dbReference type="InterPro" id="IPR029000">
    <property type="entry name" value="Cyclophilin-like_dom_sf"/>
</dbReference>
<evidence type="ECO:0000259" key="13">
    <source>
        <dbReference type="PROSITE" id="PS50102"/>
    </source>
</evidence>
<dbReference type="Pfam" id="PF00076">
    <property type="entry name" value="RRM_1"/>
    <property type="match status" value="1"/>
</dbReference>
<dbReference type="InterPro" id="IPR002130">
    <property type="entry name" value="Cyclophilin-type_PPIase_dom"/>
</dbReference>
<organism evidence="14 15">
    <name type="scientific">Dioszegia hungarica</name>
    <dbReference type="NCBI Taxonomy" id="4972"/>
    <lineage>
        <taxon>Eukaryota</taxon>
        <taxon>Fungi</taxon>
        <taxon>Dikarya</taxon>
        <taxon>Basidiomycota</taxon>
        <taxon>Agaricomycotina</taxon>
        <taxon>Tremellomycetes</taxon>
        <taxon>Tremellales</taxon>
        <taxon>Bulleribasidiaceae</taxon>
        <taxon>Dioszegia</taxon>
    </lineage>
</organism>
<dbReference type="Gene3D" id="3.30.70.330">
    <property type="match status" value="1"/>
</dbReference>
<dbReference type="RefSeq" id="XP_052942998.1">
    <property type="nucleotide sequence ID" value="XM_053090483.1"/>
</dbReference>
<dbReference type="SMART" id="SM00360">
    <property type="entry name" value="RRM"/>
    <property type="match status" value="1"/>
</dbReference>
<dbReference type="GO" id="GO:0003755">
    <property type="term" value="F:peptidyl-prolyl cis-trans isomerase activity"/>
    <property type="evidence" value="ECO:0007669"/>
    <property type="project" value="UniProtKB-UniRule"/>
</dbReference>
<evidence type="ECO:0000259" key="12">
    <source>
        <dbReference type="PROSITE" id="PS50072"/>
    </source>
</evidence>
<dbReference type="GO" id="GO:0005634">
    <property type="term" value="C:nucleus"/>
    <property type="evidence" value="ECO:0007669"/>
    <property type="project" value="UniProtKB-SubCell"/>
</dbReference>
<name>A0AA38H5C4_9TREE</name>
<evidence type="ECO:0000256" key="2">
    <source>
        <dbReference type="ARBA" id="ARBA00002388"/>
    </source>
</evidence>
<accession>A0AA38H5C4</accession>
<feature type="domain" description="PPIase cyclophilin-type" evidence="12">
    <location>
        <begin position="6"/>
        <end position="174"/>
    </location>
</feature>
<dbReference type="PROSITE" id="PS50072">
    <property type="entry name" value="CSA_PPIASE_2"/>
    <property type="match status" value="1"/>
</dbReference>
<dbReference type="AlphaFoldDB" id="A0AA38H5C4"/>
<feature type="compositionally biased region" description="Gly residues" evidence="11">
    <location>
        <begin position="346"/>
        <end position="386"/>
    </location>
</feature>
<dbReference type="Pfam" id="PF00160">
    <property type="entry name" value="Pro_isomerase"/>
    <property type="match status" value="1"/>
</dbReference>
<dbReference type="PRINTS" id="PR00153">
    <property type="entry name" value="CSAPPISMRASE"/>
</dbReference>
<dbReference type="SUPFAM" id="SSF54928">
    <property type="entry name" value="RNA-binding domain, RBD"/>
    <property type="match status" value="1"/>
</dbReference>
<evidence type="ECO:0000256" key="1">
    <source>
        <dbReference type="ARBA" id="ARBA00000971"/>
    </source>
</evidence>
<feature type="region of interest" description="Disordered" evidence="11">
    <location>
        <begin position="346"/>
        <end position="519"/>
    </location>
</feature>
<dbReference type="InterPro" id="IPR035542">
    <property type="entry name" value="CRIP"/>
</dbReference>
<keyword evidence="6 10" id="KW-0697">Rotamase</keyword>
<dbReference type="Gene3D" id="2.40.100.10">
    <property type="entry name" value="Cyclophilin-like"/>
    <property type="match status" value="1"/>
</dbReference>
<evidence type="ECO:0000256" key="4">
    <source>
        <dbReference type="ARBA" id="ARBA00010739"/>
    </source>
</evidence>
<dbReference type="InterPro" id="IPR035979">
    <property type="entry name" value="RBD_domain_sf"/>
</dbReference>
<comment type="caution">
    <text evidence="14">The sequence shown here is derived from an EMBL/GenBank/DDBJ whole genome shotgun (WGS) entry which is preliminary data.</text>
</comment>
<protein>
    <recommendedName>
        <fullName evidence="10">Peptidyl-prolyl cis-trans isomerase</fullName>
        <shortName evidence="10">PPIase</shortName>
        <ecNumber evidence="10">5.2.1.8</ecNumber>
    </recommendedName>
</protein>
<dbReference type="PANTHER" id="PTHR45843:SF1">
    <property type="entry name" value="PEPTIDYL-PROLYL CIS-TRANS ISOMERASE-LIKE 4"/>
    <property type="match status" value="1"/>
</dbReference>
<dbReference type="SUPFAM" id="SSF50891">
    <property type="entry name" value="Cyclophilin-like"/>
    <property type="match status" value="1"/>
</dbReference>
<evidence type="ECO:0000256" key="11">
    <source>
        <dbReference type="SAM" id="MobiDB-lite"/>
    </source>
</evidence>
<evidence type="ECO:0000256" key="3">
    <source>
        <dbReference type="ARBA" id="ARBA00004123"/>
    </source>
</evidence>
<dbReference type="GO" id="GO:0003723">
    <property type="term" value="F:RNA binding"/>
    <property type="evidence" value="ECO:0007669"/>
    <property type="project" value="UniProtKB-UniRule"/>
</dbReference>